<dbReference type="PANTHER" id="PTHR37987:SF1">
    <property type="entry name" value="OXO-4-HYDROXY-4-CARBOXY-5-UREIDOIMIDAZOLINE DECARBOXYLASE DOMAIN-CONTAINING PROTEIN"/>
    <property type="match status" value="1"/>
</dbReference>
<proteinExistence type="predicted"/>
<dbReference type="OrthoDB" id="5398391at2759"/>
<evidence type="ECO:0000313" key="2">
    <source>
        <dbReference type="EMBL" id="WVN89703.1"/>
    </source>
</evidence>
<dbReference type="Proteomes" id="UP000094043">
    <property type="component" value="Chromosome 6"/>
</dbReference>
<reference evidence="2" key="3">
    <citation type="submission" date="2024-01" db="EMBL/GenBank/DDBJ databases">
        <authorList>
            <person name="Coelho M.A."/>
            <person name="David-Palma M."/>
            <person name="Shea T."/>
            <person name="Sun S."/>
            <person name="Cuomo C.A."/>
            <person name="Heitman J."/>
        </authorList>
    </citation>
    <scope>NUCLEOTIDE SEQUENCE</scope>
    <source>
        <strain evidence="2">CBS 7841</strain>
    </source>
</reference>
<reference evidence="2" key="1">
    <citation type="submission" date="2016-06" db="EMBL/GenBank/DDBJ databases">
        <authorList>
            <person name="Cuomo C."/>
            <person name="Litvintseva A."/>
            <person name="Heitman J."/>
            <person name="Chen Y."/>
            <person name="Sun S."/>
            <person name="Springer D."/>
            <person name="Dromer F."/>
            <person name="Young S."/>
            <person name="Zeng Q."/>
            <person name="Chapman S."/>
            <person name="Gujja S."/>
            <person name="Saif S."/>
            <person name="Birren B."/>
        </authorList>
    </citation>
    <scope>NUCLEOTIDE SEQUENCE</scope>
    <source>
        <strain evidence="2">CBS 7841</strain>
    </source>
</reference>
<dbReference type="PANTHER" id="PTHR37987">
    <property type="entry name" value="CHROMOSOME 9, WHOLE GENOME SHOTGUN SEQUENCE"/>
    <property type="match status" value="1"/>
</dbReference>
<dbReference type="Pfam" id="PF09349">
    <property type="entry name" value="OHCU_decarbox"/>
    <property type="match status" value="1"/>
</dbReference>
<dbReference type="VEuPathDB" id="FungiDB:L203_01855"/>
<organism evidence="2 3">
    <name type="scientific">Cryptococcus depauperatus CBS 7841</name>
    <dbReference type="NCBI Taxonomy" id="1295531"/>
    <lineage>
        <taxon>Eukaryota</taxon>
        <taxon>Fungi</taxon>
        <taxon>Dikarya</taxon>
        <taxon>Basidiomycota</taxon>
        <taxon>Agaricomycotina</taxon>
        <taxon>Tremellomycetes</taxon>
        <taxon>Tremellales</taxon>
        <taxon>Cryptococcaceae</taxon>
        <taxon>Cryptococcus</taxon>
    </lineage>
</organism>
<gene>
    <name evidence="2" type="ORF">L203_104933</name>
</gene>
<dbReference type="AlphaFoldDB" id="A0A1E3IN30"/>
<evidence type="ECO:0000313" key="3">
    <source>
        <dbReference type="Proteomes" id="UP000094043"/>
    </source>
</evidence>
<feature type="domain" description="Oxo-4-hydroxy-4-carboxy-5-ureidoimidazoline decarboxylase" evidence="1">
    <location>
        <begin position="14"/>
        <end position="143"/>
    </location>
</feature>
<evidence type="ECO:0000259" key="1">
    <source>
        <dbReference type="Pfam" id="PF09349"/>
    </source>
</evidence>
<sequence length="199" mass="22093">MIAPPLSSINDTNSLTLLLSLLFEPSPPLHSLLVPSVVSRLSNSSLPQTYSDVVDLCAKVAEAWTWEQKGQFINGHPMIGEVKGLSKLSGKEQGNGGPTPEKTLDRLAHLNQVYCKVYPGLRYITFVNGRTKAQIIPEFESTLGLSASPNDPYWPTLDSEVVLEKIQRPEEEGWRRECERGLRDVWLIGKARLKALGLE</sequence>
<name>A0A1E3IN30_9TREE</name>
<reference evidence="2" key="2">
    <citation type="journal article" date="2022" name="Elife">
        <title>Obligate sexual reproduction of a homothallic fungus closely related to the Cryptococcus pathogenic species complex.</title>
        <authorList>
            <person name="Passer A.R."/>
            <person name="Clancey S.A."/>
            <person name="Shea T."/>
            <person name="David-Palma M."/>
            <person name="Averette A.F."/>
            <person name="Boekhout T."/>
            <person name="Porcel B.M."/>
            <person name="Nowrousian M."/>
            <person name="Cuomo C.A."/>
            <person name="Sun S."/>
            <person name="Heitman J."/>
            <person name="Coelho M.A."/>
        </authorList>
    </citation>
    <scope>NUCLEOTIDE SEQUENCE</scope>
    <source>
        <strain evidence="2">CBS 7841</strain>
    </source>
</reference>
<dbReference type="EMBL" id="CP143789">
    <property type="protein sequence ID" value="WVN89703.1"/>
    <property type="molecule type" value="Genomic_DNA"/>
</dbReference>
<dbReference type="InterPro" id="IPR018020">
    <property type="entry name" value="OHCU_decarboxylase"/>
</dbReference>
<accession>A0A1E3IN30</accession>
<dbReference type="SUPFAM" id="SSF158694">
    <property type="entry name" value="UraD-Like"/>
    <property type="match status" value="1"/>
</dbReference>
<dbReference type="KEGG" id="cdep:91089142"/>
<keyword evidence="3" id="KW-1185">Reference proteome</keyword>
<dbReference type="RefSeq" id="XP_066070403.1">
    <property type="nucleotide sequence ID" value="XM_066214306.1"/>
</dbReference>
<dbReference type="GeneID" id="91089142"/>
<dbReference type="InterPro" id="IPR036778">
    <property type="entry name" value="OHCU_decarboxylase_sf"/>
</dbReference>
<dbReference type="Gene3D" id="1.10.3330.10">
    <property type="entry name" value="Oxo-4-hydroxy-4-carboxy-5-ureidoimidazoline decarboxylase"/>
    <property type="match status" value="1"/>
</dbReference>
<protein>
    <recommendedName>
        <fullName evidence="1">Oxo-4-hydroxy-4-carboxy-5-ureidoimidazoline decarboxylase domain-containing protein</fullName>
    </recommendedName>
</protein>